<dbReference type="EMBL" id="WTYS01000001">
    <property type="protein sequence ID" value="MXO56923.1"/>
    <property type="molecule type" value="Genomic_DNA"/>
</dbReference>
<dbReference type="UniPathway" id="UPA00344"/>
<comment type="pathway">
    <text evidence="2 6">Cofactor biosynthesis; molybdopterin biosynthesis.</text>
</comment>
<dbReference type="InterPro" id="IPR036135">
    <property type="entry name" value="MoeA_linker/N_sf"/>
</dbReference>
<keyword evidence="6" id="KW-0460">Magnesium</keyword>
<comment type="function">
    <text evidence="1 6">Catalyzes the insertion of molybdate into adenylated molybdopterin with the concomitant release of AMP.</text>
</comment>
<dbReference type="Proteomes" id="UP000468943">
    <property type="component" value="Unassembled WGS sequence"/>
</dbReference>
<dbReference type="SUPFAM" id="SSF53218">
    <property type="entry name" value="Molybdenum cofactor biosynthesis proteins"/>
    <property type="match status" value="1"/>
</dbReference>
<dbReference type="Pfam" id="PF00994">
    <property type="entry name" value="MoCF_biosynth"/>
    <property type="match status" value="1"/>
</dbReference>
<dbReference type="SMART" id="SM00852">
    <property type="entry name" value="MoCF_biosynth"/>
    <property type="match status" value="1"/>
</dbReference>
<dbReference type="InterPro" id="IPR005110">
    <property type="entry name" value="MoeA_linker/N"/>
</dbReference>
<dbReference type="Pfam" id="PF03453">
    <property type="entry name" value="MoeA_N"/>
    <property type="match status" value="1"/>
</dbReference>
<keyword evidence="6" id="KW-0479">Metal-binding</keyword>
<dbReference type="GO" id="GO:0005829">
    <property type="term" value="C:cytosol"/>
    <property type="evidence" value="ECO:0007669"/>
    <property type="project" value="TreeGrafter"/>
</dbReference>
<dbReference type="OrthoDB" id="9804758at2"/>
<comment type="similarity">
    <text evidence="3 6">Belongs to the MoeA family.</text>
</comment>
<comment type="cofactor">
    <cofactor evidence="6">
        <name>Mg(2+)</name>
        <dbReference type="ChEBI" id="CHEBI:18420"/>
    </cofactor>
</comment>
<dbReference type="Pfam" id="PF03454">
    <property type="entry name" value="MoeA_C"/>
    <property type="match status" value="1"/>
</dbReference>
<dbReference type="CDD" id="cd00887">
    <property type="entry name" value="MoeA"/>
    <property type="match status" value="1"/>
</dbReference>
<dbReference type="InterPro" id="IPR005111">
    <property type="entry name" value="MoeA_C_domain_IV"/>
</dbReference>
<evidence type="ECO:0000313" key="8">
    <source>
        <dbReference type="EMBL" id="MXO56923.1"/>
    </source>
</evidence>
<dbReference type="Gene3D" id="2.170.190.11">
    <property type="entry name" value="Molybdopterin biosynthesis moea protein, domain 3"/>
    <property type="match status" value="1"/>
</dbReference>
<dbReference type="GO" id="GO:0061599">
    <property type="term" value="F:molybdopterin molybdotransferase activity"/>
    <property type="evidence" value="ECO:0007669"/>
    <property type="project" value="UniProtKB-UniRule"/>
</dbReference>
<dbReference type="InterPro" id="IPR036425">
    <property type="entry name" value="MoaB/Mog-like_dom_sf"/>
</dbReference>
<dbReference type="RefSeq" id="WP_160598061.1">
    <property type="nucleotide sequence ID" value="NZ_WTYS01000001.1"/>
</dbReference>
<proteinExistence type="inferred from homology"/>
<keyword evidence="6 8" id="KW-0808">Transferase</keyword>
<name>A0A6I4SMH6_9SPHN</name>
<accession>A0A6I4SMH6</accession>
<comment type="catalytic activity">
    <reaction evidence="5">
        <text>adenylyl-molybdopterin + molybdate = Mo-molybdopterin + AMP + H(+)</text>
        <dbReference type="Rhea" id="RHEA:35047"/>
        <dbReference type="ChEBI" id="CHEBI:15378"/>
        <dbReference type="ChEBI" id="CHEBI:36264"/>
        <dbReference type="ChEBI" id="CHEBI:62727"/>
        <dbReference type="ChEBI" id="CHEBI:71302"/>
        <dbReference type="ChEBI" id="CHEBI:456215"/>
        <dbReference type="EC" id="2.10.1.1"/>
    </reaction>
</comment>
<evidence type="ECO:0000256" key="4">
    <source>
        <dbReference type="ARBA" id="ARBA00023150"/>
    </source>
</evidence>
<evidence type="ECO:0000256" key="3">
    <source>
        <dbReference type="ARBA" id="ARBA00010763"/>
    </source>
</evidence>
<dbReference type="SUPFAM" id="SSF63882">
    <property type="entry name" value="MoeA N-terminal region -like"/>
    <property type="match status" value="1"/>
</dbReference>
<dbReference type="EC" id="2.10.1.1" evidence="6"/>
<dbReference type="PANTHER" id="PTHR10192:SF5">
    <property type="entry name" value="GEPHYRIN"/>
    <property type="match status" value="1"/>
</dbReference>
<dbReference type="GO" id="GO:0046872">
    <property type="term" value="F:metal ion binding"/>
    <property type="evidence" value="ECO:0007669"/>
    <property type="project" value="UniProtKB-UniRule"/>
</dbReference>
<keyword evidence="4 6" id="KW-0501">Molybdenum cofactor biosynthesis</keyword>
<dbReference type="PROSITE" id="PS01079">
    <property type="entry name" value="MOCF_BIOSYNTHESIS_2"/>
    <property type="match status" value="1"/>
</dbReference>
<reference evidence="8 9" key="1">
    <citation type="submission" date="2019-12" db="EMBL/GenBank/DDBJ databases">
        <title>Genomic-based taxomic classification of the family Erythrobacteraceae.</title>
        <authorList>
            <person name="Xu L."/>
        </authorList>
    </citation>
    <scope>NUCLEOTIDE SEQUENCE [LARGE SCALE GENOMIC DNA]</scope>
    <source>
        <strain evidence="8 9">JCM 17802</strain>
    </source>
</reference>
<dbReference type="Gene3D" id="3.90.105.10">
    <property type="entry name" value="Molybdopterin biosynthesis moea protein, domain 2"/>
    <property type="match status" value="1"/>
</dbReference>
<keyword evidence="6" id="KW-0500">Molybdenum</keyword>
<dbReference type="InterPro" id="IPR038987">
    <property type="entry name" value="MoeA-like"/>
</dbReference>
<dbReference type="Gene3D" id="2.40.340.10">
    <property type="entry name" value="MoeA, C-terminal, domain IV"/>
    <property type="match status" value="1"/>
</dbReference>
<dbReference type="SUPFAM" id="SSF63867">
    <property type="entry name" value="MoeA C-terminal domain-like"/>
    <property type="match status" value="1"/>
</dbReference>
<dbReference type="GO" id="GO:0006777">
    <property type="term" value="P:Mo-molybdopterin cofactor biosynthetic process"/>
    <property type="evidence" value="ECO:0007669"/>
    <property type="project" value="UniProtKB-UniRule"/>
</dbReference>
<dbReference type="InterPro" id="IPR001453">
    <property type="entry name" value="MoaB/Mog_dom"/>
</dbReference>
<feature type="domain" description="MoaB/Mog" evidence="7">
    <location>
        <begin position="173"/>
        <end position="310"/>
    </location>
</feature>
<organism evidence="8 9">
    <name type="scientific">Pontixanthobacter gangjinensis</name>
    <dbReference type="NCBI Taxonomy" id="1028742"/>
    <lineage>
        <taxon>Bacteria</taxon>
        <taxon>Pseudomonadati</taxon>
        <taxon>Pseudomonadota</taxon>
        <taxon>Alphaproteobacteria</taxon>
        <taxon>Sphingomonadales</taxon>
        <taxon>Erythrobacteraceae</taxon>
        <taxon>Pontixanthobacter</taxon>
    </lineage>
</organism>
<protein>
    <recommendedName>
        <fullName evidence="6">Molybdopterin molybdenumtransferase</fullName>
        <ecNumber evidence="6">2.10.1.1</ecNumber>
    </recommendedName>
</protein>
<keyword evidence="9" id="KW-1185">Reference proteome</keyword>
<dbReference type="Gene3D" id="3.40.980.10">
    <property type="entry name" value="MoaB/Mog-like domain"/>
    <property type="match status" value="1"/>
</dbReference>
<sequence length="396" mass="42110">MSELLPLETAQQRLFDMALPMAAEPIETRLASGRYLAENINAARTQPAHDLSSLDGYAISGDGPWRVIGESRAGSPFDGSIEANQAVRISTGAWIPHGSDRVLIQENAALSDGELTITCDPPEAGQYIRRAGFDFSYGDQVLQKGTLMGAPQIALALSAGHNTIQISRRPRVALIECGDELAKSANECATNQIPASNNAMIAALAEPLVSEINLIGPVADTMEEMIAALDAAGSAEIIVTSGGASVGDHDLVRPALEEWGAEIDFWKIAIKPGKPLLVARKNKQMIIGLPGNPVSSYVTAFLFLLPLLRQFAGATTAKPSGHSARITADIAPGGTRREFLRAIWDGNSICPIDEQDSSALLALSRANALIERPEHCRRTKAGTDVPFYLLQNGGIA</sequence>
<dbReference type="AlphaFoldDB" id="A0A6I4SMH6"/>
<dbReference type="InterPro" id="IPR036688">
    <property type="entry name" value="MoeA_C_domain_IV_sf"/>
</dbReference>
<dbReference type="PANTHER" id="PTHR10192">
    <property type="entry name" value="MOLYBDOPTERIN BIOSYNTHESIS PROTEIN"/>
    <property type="match status" value="1"/>
</dbReference>
<comment type="caution">
    <text evidence="8">The sequence shown here is derived from an EMBL/GenBank/DDBJ whole genome shotgun (WGS) entry which is preliminary data.</text>
</comment>
<gene>
    <name evidence="8" type="ORF">GRI36_08500</name>
</gene>
<evidence type="ECO:0000256" key="6">
    <source>
        <dbReference type="RuleBase" id="RU365090"/>
    </source>
</evidence>
<evidence type="ECO:0000256" key="1">
    <source>
        <dbReference type="ARBA" id="ARBA00002901"/>
    </source>
</evidence>
<evidence type="ECO:0000256" key="5">
    <source>
        <dbReference type="ARBA" id="ARBA00047317"/>
    </source>
</evidence>
<evidence type="ECO:0000256" key="2">
    <source>
        <dbReference type="ARBA" id="ARBA00005046"/>
    </source>
</evidence>
<evidence type="ECO:0000313" key="9">
    <source>
        <dbReference type="Proteomes" id="UP000468943"/>
    </source>
</evidence>
<evidence type="ECO:0000259" key="7">
    <source>
        <dbReference type="SMART" id="SM00852"/>
    </source>
</evidence>
<dbReference type="InterPro" id="IPR008284">
    <property type="entry name" value="MoCF_biosynth_CS"/>
</dbReference>